<dbReference type="InterPro" id="IPR008972">
    <property type="entry name" value="Cupredoxin"/>
</dbReference>
<dbReference type="SUPFAM" id="SSF49503">
    <property type="entry name" value="Cupredoxins"/>
    <property type="match status" value="4"/>
</dbReference>
<evidence type="ECO:0000256" key="1">
    <source>
        <dbReference type="ARBA" id="ARBA00022723"/>
    </source>
</evidence>
<evidence type="ECO:0000256" key="3">
    <source>
        <dbReference type="SAM" id="SignalP"/>
    </source>
</evidence>
<accession>A0A848LHD9</accession>
<feature type="compositionally biased region" description="Low complexity" evidence="2">
    <location>
        <begin position="1717"/>
        <end position="1727"/>
    </location>
</feature>
<keyword evidence="1" id="KW-0479">Metal-binding</keyword>
<organism evidence="4 5">
    <name type="scientific">Pyxidicoccus fallax</name>
    <dbReference type="NCBI Taxonomy" id="394095"/>
    <lineage>
        <taxon>Bacteria</taxon>
        <taxon>Pseudomonadati</taxon>
        <taxon>Myxococcota</taxon>
        <taxon>Myxococcia</taxon>
        <taxon>Myxococcales</taxon>
        <taxon>Cystobacterineae</taxon>
        <taxon>Myxococcaceae</taxon>
        <taxon>Pyxidicoccus</taxon>
    </lineage>
</organism>
<feature type="signal peptide" evidence="3">
    <location>
        <begin position="1"/>
        <end position="28"/>
    </location>
</feature>
<dbReference type="Proteomes" id="UP000518300">
    <property type="component" value="Unassembled WGS sequence"/>
</dbReference>
<gene>
    <name evidence="4" type="ORF">HG543_16885</name>
</gene>
<protein>
    <submittedName>
        <fullName evidence="4">Copper oxidase</fullName>
    </submittedName>
</protein>
<dbReference type="Gene3D" id="2.60.40.420">
    <property type="entry name" value="Cupredoxins - blue copper proteins"/>
    <property type="match status" value="4"/>
</dbReference>
<feature type="chain" id="PRO_5032358955" evidence="3">
    <location>
        <begin position="29"/>
        <end position="1751"/>
    </location>
</feature>
<name>A0A848LHD9_9BACT</name>
<evidence type="ECO:0000313" key="4">
    <source>
        <dbReference type="EMBL" id="NMO16521.1"/>
    </source>
</evidence>
<dbReference type="GO" id="GO:0005507">
    <property type="term" value="F:copper ion binding"/>
    <property type="evidence" value="ECO:0007669"/>
    <property type="project" value="InterPro"/>
</dbReference>
<reference evidence="4 5" key="1">
    <citation type="submission" date="2020-04" db="EMBL/GenBank/DDBJ databases">
        <title>Draft genome of Pyxidicoccus fallax type strain.</title>
        <authorList>
            <person name="Whitworth D.E."/>
        </authorList>
    </citation>
    <scope>NUCLEOTIDE SEQUENCE [LARGE SCALE GENOMIC DNA]</scope>
    <source>
        <strain evidence="4 5">DSM 14698</strain>
    </source>
</reference>
<evidence type="ECO:0000313" key="5">
    <source>
        <dbReference type="Proteomes" id="UP000518300"/>
    </source>
</evidence>
<sequence>MSESKRLWSRVLAVLTFVALLEPDTAQAAPRCERTVTASVVALDQPLFLNRLGARVPGGMVFALQRDVVPTEGTELLPGKVALRPGKRPRPLVLRANVGDCLRVEFTNLLSPAKPQAATQTYTLNAGVTAIGLPPVTVDGSFVGANTSTLIPPGAPKLQPDGRRYSAVYTFYAEAEGTFLLHSTGANFDFGLPGNKSSFLTGGQLSAGLFGAVNVEPRGSEWYRSQVSAEELKLATRRATPTGQPVLDYGAVFPKGYQRPQEGGVVPEGTPVLRMLDARNEIVHSDLTAVITGPGAGRLAVKYPLNPALPDREQPFREFTLIYHEMFNATQAFDAFDASKQQTPDAQDLANTLSIGGDNFGINYGTGGIGAEIWANRIGVGPAANCPECKFEEFFLSSWANGDPAMVVDVPANQKGQKATRAVFSDDPTNVYHSYLSDHVRFRVIHGGSSIHHIHHLHAQQWLHAPDSDQSQYLDSQAIGPGVGYTLDMVYNGTGNKNRTVGDSIFHCHFYPHFAAGMWSLWRAHDVFEPGTELDKAGYPVATARALPDGEIQRGTPIPAVVPLPTLAMAPMPAPVRLEQGQVVVDATRGNPGFPFYVPGAAGHRPPHPPMDFAVLNGKPQNGGLPRHLVTGGTAKSVQTRLDFSKDSTTLKAVELPEEGTAAEKVAMAFHATNHASFKPDGSPAQFLTNALPPKPGAPYADPCAGTTNERRYRAANIEMDVTLNKKGWHFPQQRMLALWEDVQPTFNGTRQPEPLFFRANSGECIEYWHTNLVPDYYQLDDFQVRTPVDILGQHIHLVKFDVTASDGAANGWNYEDGTFSPDEVRARIKAINATGGLDSGGRKRLLTPVPAPAVFGPQAGKKFLGAQTTIQRWAADPLLDNQGKDRTLRTVFTHDHFGPSTHQQAGLYAGLLVEPAGSKWRDPVTGLLMGTRDDGGPTSFQADILTPNVADSYREFALEFQDMQLAYKPDVFGKKQAAGKMGLANPALAVSPPACATRPDGTSPTAPCPSLISQVNAGTFSVNYRSEPLPFRVGKVSPATASANIESVPSGTPDPSDLSNVFLSLQRADPALNRQPNPVVPGMGDTDPYTPLLRAYQGDPVQVRVMAGGQDSIHNFNMHGVRWLFEPSDRNSGYRASQPLGISEHYEMLFTLPRTGGDADYLYNPSATVAGLDNGNWGILRAYAKRQAHLLVLPSNPAPTEGPATSVCPPGAPRPPVLKVSAYTAAQVLPAQPEKGVVYYSRNGVTLSDTQALLYVRDDDIDPATGKLRDSAPVEPLVLRARAGDCITVQLTNKLDTRASVFTAKSQAPAAFGDITLQTSTHVGLHPQLLSFDVRAANGVNVGRNGVSSVAPGESRTYEWYAGEVRREGNNVVGRPIEFGAVNLYPSDPLQQHAYGLVGALIVEPAGSTWVEDELTHASATVRPSSGAAFREFVLVSQESLNLGLQTPPTGGFQAVNYRTEPMAYRYGLQESAAYPAVDLSCATSDRLQQGSTASASGAPNTPVFTAAAGQPVRFRLLHAGDHFIDGSVFTIEGHSWQESPFTKDSTEMGSNPRSPWMSARVGFGATDHFNIVLASAGGPFAVSRDYLYRSFISTGMLNGSWGIFRVSPQGRDSVTFTRAQDGSVRGANTVSPVTGRYARTVKLFSGVARKDGSGCVGTALASIRVGKGGQWAVPGKFPTELCAQSDSGGVGEWTAQVSEACVSPQVKPVSAALTAAPHGAGPTAPFLRQQQLAPTPRHALPPRADSETR</sequence>
<dbReference type="RefSeq" id="WP_169345812.1">
    <property type="nucleotide sequence ID" value="NZ_JABBJJ010000070.1"/>
</dbReference>
<feature type="region of interest" description="Disordered" evidence="2">
    <location>
        <begin position="1717"/>
        <end position="1751"/>
    </location>
</feature>
<dbReference type="EMBL" id="JABBJJ010000070">
    <property type="protein sequence ID" value="NMO16521.1"/>
    <property type="molecule type" value="Genomic_DNA"/>
</dbReference>
<proteinExistence type="predicted"/>
<evidence type="ECO:0000256" key="2">
    <source>
        <dbReference type="SAM" id="MobiDB-lite"/>
    </source>
</evidence>
<keyword evidence="3" id="KW-0732">Signal</keyword>
<dbReference type="PROSITE" id="PS00080">
    <property type="entry name" value="MULTICOPPER_OXIDASE2"/>
    <property type="match status" value="1"/>
</dbReference>
<dbReference type="InterPro" id="IPR002355">
    <property type="entry name" value="Cu_oxidase_Cu_BS"/>
</dbReference>
<keyword evidence="5" id="KW-1185">Reference proteome</keyword>
<comment type="caution">
    <text evidence="4">The sequence shown here is derived from an EMBL/GenBank/DDBJ whole genome shotgun (WGS) entry which is preliminary data.</text>
</comment>